<name>A0A5B7HRU9_PORTR</name>
<evidence type="ECO:0000313" key="1">
    <source>
        <dbReference type="EMBL" id="MPC72455.1"/>
    </source>
</evidence>
<accession>A0A5B7HRU9</accession>
<dbReference type="EMBL" id="VSRR010034766">
    <property type="protein sequence ID" value="MPC72455.1"/>
    <property type="molecule type" value="Genomic_DNA"/>
</dbReference>
<protein>
    <submittedName>
        <fullName evidence="1">Uncharacterized protein</fullName>
    </submittedName>
</protein>
<comment type="caution">
    <text evidence="1">The sequence shown here is derived from an EMBL/GenBank/DDBJ whole genome shotgun (WGS) entry which is preliminary data.</text>
</comment>
<proteinExistence type="predicted"/>
<dbReference type="Proteomes" id="UP000324222">
    <property type="component" value="Unassembled WGS sequence"/>
</dbReference>
<sequence>MPFVNTVHPAFSGSVVFSFSLCGFNSSPGRPMPLGNTSRVTPSR</sequence>
<keyword evidence="2" id="KW-1185">Reference proteome</keyword>
<organism evidence="1 2">
    <name type="scientific">Portunus trituberculatus</name>
    <name type="common">Swimming crab</name>
    <name type="synonym">Neptunus trituberculatus</name>
    <dbReference type="NCBI Taxonomy" id="210409"/>
    <lineage>
        <taxon>Eukaryota</taxon>
        <taxon>Metazoa</taxon>
        <taxon>Ecdysozoa</taxon>
        <taxon>Arthropoda</taxon>
        <taxon>Crustacea</taxon>
        <taxon>Multicrustacea</taxon>
        <taxon>Malacostraca</taxon>
        <taxon>Eumalacostraca</taxon>
        <taxon>Eucarida</taxon>
        <taxon>Decapoda</taxon>
        <taxon>Pleocyemata</taxon>
        <taxon>Brachyura</taxon>
        <taxon>Eubrachyura</taxon>
        <taxon>Portunoidea</taxon>
        <taxon>Portunidae</taxon>
        <taxon>Portuninae</taxon>
        <taxon>Portunus</taxon>
    </lineage>
</organism>
<dbReference type="AlphaFoldDB" id="A0A5B7HRU9"/>
<gene>
    <name evidence="1" type="ORF">E2C01_066761</name>
</gene>
<reference evidence="1 2" key="1">
    <citation type="submission" date="2019-05" db="EMBL/GenBank/DDBJ databases">
        <title>Another draft genome of Portunus trituberculatus and its Hox gene families provides insights of decapod evolution.</title>
        <authorList>
            <person name="Jeong J.-H."/>
            <person name="Song I."/>
            <person name="Kim S."/>
            <person name="Choi T."/>
            <person name="Kim D."/>
            <person name="Ryu S."/>
            <person name="Kim W."/>
        </authorList>
    </citation>
    <scope>NUCLEOTIDE SEQUENCE [LARGE SCALE GENOMIC DNA]</scope>
    <source>
        <tissue evidence="1">Muscle</tissue>
    </source>
</reference>
<evidence type="ECO:0000313" key="2">
    <source>
        <dbReference type="Proteomes" id="UP000324222"/>
    </source>
</evidence>